<dbReference type="Gene3D" id="3.30.700.10">
    <property type="entry name" value="Glycoprotein, Type 4 Pilin"/>
    <property type="match status" value="1"/>
</dbReference>
<proteinExistence type="predicted"/>
<reference evidence="2 3" key="1">
    <citation type="submission" date="2019-02" db="EMBL/GenBank/DDBJ databases">
        <title>Deep-cultivation of Planctomycetes and their phenomic and genomic characterization uncovers novel biology.</title>
        <authorList>
            <person name="Wiegand S."/>
            <person name="Jogler M."/>
            <person name="Boedeker C."/>
            <person name="Pinto D."/>
            <person name="Vollmers J."/>
            <person name="Rivas-Marin E."/>
            <person name="Kohn T."/>
            <person name="Peeters S.H."/>
            <person name="Heuer A."/>
            <person name="Rast P."/>
            <person name="Oberbeckmann S."/>
            <person name="Bunk B."/>
            <person name="Jeske O."/>
            <person name="Meyerdierks A."/>
            <person name="Storesund J.E."/>
            <person name="Kallscheuer N."/>
            <person name="Luecker S."/>
            <person name="Lage O.M."/>
            <person name="Pohl T."/>
            <person name="Merkel B.J."/>
            <person name="Hornburger P."/>
            <person name="Mueller R.-W."/>
            <person name="Bruemmer F."/>
            <person name="Labrenz M."/>
            <person name="Spormann A.M."/>
            <person name="Op den Camp H."/>
            <person name="Overmann J."/>
            <person name="Amann R."/>
            <person name="Jetten M.S.M."/>
            <person name="Mascher T."/>
            <person name="Medema M.H."/>
            <person name="Devos D.P."/>
            <person name="Kaster A.-K."/>
            <person name="Ovreas L."/>
            <person name="Rohde M."/>
            <person name="Galperin M.Y."/>
            <person name="Jogler C."/>
        </authorList>
    </citation>
    <scope>NUCLEOTIDE SEQUENCE [LARGE SCALE GENOMIC DNA]</scope>
    <source>
        <strain evidence="2 3">ETA_A8</strain>
    </source>
</reference>
<protein>
    <submittedName>
        <fullName evidence="2">Putative major pilin subunit</fullName>
    </submittedName>
</protein>
<evidence type="ECO:0000313" key="2">
    <source>
        <dbReference type="EMBL" id="QDU31188.1"/>
    </source>
</evidence>
<gene>
    <name evidence="2" type="ORF">ETAA8_63410</name>
</gene>
<dbReference type="PANTHER" id="PTHR30093">
    <property type="entry name" value="GENERAL SECRETION PATHWAY PROTEIN G"/>
    <property type="match status" value="1"/>
</dbReference>
<dbReference type="AlphaFoldDB" id="A0A517YLV1"/>
<name>A0A517YLV1_9BACT</name>
<dbReference type="Proteomes" id="UP000315017">
    <property type="component" value="Chromosome"/>
</dbReference>
<sequence length="319" mass="34348">MRSGRFRRPVCAVANRGFTLVELLVVIAIIGVLVALLLPAVQAARESARRSTCQNNLKQHVLSLHNFEDAYLQLPPMVSAGWTSAHATQEKFKGAIGFTFFTWLLPYIEQKPLYDASAMNVGTVVNGRTVYFTPIKAHLCPSEISAPKGIGTTTNASANTWATSNYAGNYYVLGNPSGTTVAQCREGQSRLASLVDGTSNTIVLAERYGICGNTGVVNSSGTNGNLWCDSNLNWRPVFCLNPSKEPALATGAYPPCAKFQQSPHWYNNCEYLRTQTPHPGGIIVAMADGSVKSIPHSIADAVWAAACDPTDGVPLTNWP</sequence>
<dbReference type="Pfam" id="PF07963">
    <property type="entry name" value="N_methyl"/>
    <property type="match status" value="1"/>
</dbReference>
<keyword evidence="3" id="KW-1185">Reference proteome</keyword>
<dbReference type="NCBIfam" id="TIGR02532">
    <property type="entry name" value="IV_pilin_GFxxxE"/>
    <property type="match status" value="1"/>
</dbReference>
<organism evidence="2 3">
    <name type="scientific">Anatilimnocola aggregata</name>
    <dbReference type="NCBI Taxonomy" id="2528021"/>
    <lineage>
        <taxon>Bacteria</taxon>
        <taxon>Pseudomonadati</taxon>
        <taxon>Planctomycetota</taxon>
        <taxon>Planctomycetia</taxon>
        <taxon>Pirellulales</taxon>
        <taxon>Pirellulaceae</taxon>
        <taxon>Anatilimnocola</taxon>
    </lineage>
</organism>
<dbReference type="NCBIfam" id="TIGR04294">
    <property type="entry name" value="pre_pil_HX9DG"/>
    <property type="match status" value="1"/>
</dbReference>
<dbReference type="InterPro" id="IPR027558">
    <property type="entry name" value="Pre_pil_HX9DG_C"/>
</dbReference>
<dbReference type="OrthoDB" id="255848at2"/>
<dbReference type="InterPro" id="IPR011453">
    <property type="entry name" value="DUF1559"/>
</dbReference>
<dbReference type="SUPFAM" id="SSF54523">
    <property type="entry name" value="Pili subunits"/>
    <property type="match status" value="1"/>
</dbReference>
<dbReference type="PANTHER" id="PTHR30093:SF2">
    <property type="entry name" value="TYPE II SECRETION SYSTEM PROTEIN H"/>
    <property type="match status" value="1"/>
</dbReference>
<evidence type="ECO:0000313" key="3">
    <source>
        <dbReference type="Proteomes" id="UP000315017"/>
    </source>
</evidence>
<evidence type="ECO:0000259" key="1">
    <source>
        <dbReference type="Pfam" id="PF07596"/>
    </source>
</evidence>
<dbReference type="InterPro" id="IPR012902">
    <property type="entry name" value="N_methyl_site"/>
</dbReference>
<dbReference type="PROSITE" id="PS00409">
    <property type="entry name" value="PROKAR_NTER_METHYL"/>
    <property type="match status" value="1"/>
</dbReference>
<accession>A0A517YLV1</accession>
<dbReference type="Pfam" id="PF07596">
    <property type="entry name" value="SBP_bac_10"/>
    <property type="match status" value="1"/>
</dbReference>
<dbReference type="KEGG" id="aagg:ETAA8_63410"/>
<dbReference type="InterPro" id="IPR045584">
    <property type="entry name" value="Pilin-like"/>
</dbReference>
<dbReference type="EMBL" id="CP036274">
    <property type="protein sequence ID" value="QDU31188.1"/>
    <property type="molecule type" value="Genomic_DNA"/>
</dbReference>
<dbReference type="RefSeq" id="WP_145101112.1">
    <property type="nucleotide sequence ID" value="NZ_CP036274.1"/>
</dbReference>
<feature type="domain" description="DUF1559" evidence="1">
    <location>
        <begin position="42"/>
        <end position="299"/>
    </location>
</feature>